<proteinExistence type="inferred from homology"/>
<reference evidence="4" key="1">
    <citation type="submission" date="2015-04" db="UniProtKB">
        <authorList>
            <consortium name="EnsemblPlants"/>
        </authorList>
    </citation>
    <scope>IDENTIFICATION</scope>
</reference>
<sequence length="327" mass="35809">MSRSSLLSAAIRRGGGGAIRASPPSASAIVSRPVTGSHLLRIDGYTNTKSIAGTGKYIRSREFAVGGRKFELEIVDFKRHFSGRRNLIKKEELERSENILKDDCFTVRCDLTVLDDAGITEELDHQEVLAADAAGIAVPPSDLHGHLADLLWGKEGADVVVQLGDVGKTFRAHRWVLAVRSRVLKAKLSALPVSNKSSPEMLRLDAMDTEAFKALLHFIYTDTLPETKKQGDDDAMARRLFAAADTYKMERLKLICKEKLRGGTAVGNVAVTLALAEQHHCRELKEACIEFLSSPGNLKAAMATDGFQHLKATCPSVLMELFMKQLP</sequence>
<protein>
    <recommendedName>
        <fullName evidence="3">BTB domain-containing protein</fullName>
    </recommendedName>
</protein>
<dbReference type="CDD" id="cd00121">
    <property type="entry name" value="MATH"/>
    <property type="match status" value="1"/>
</dbReference>
<dbReference type="InterPro" id="IPR045005">
    <property type="entry name" value="BPM1-6"/>
</dbReference>
<evidence type="ECO:0000256" key="2">
    <source>
        <dbReference type="ARBA" id="ARBA00010846"/>
    </source>
</evidence>
<dbReference type="Pfam" id="PF24570">
    <property type="entry name" value="BACK_BPM_SPOP"/>
    <property type="match status" value="1"/>
</dbReference>
<dbReference type="STRING" id="4537.A0A0E0MHF1"/>
<name>A0A0E0MHF1_ORYPU</name>
<dbReference type="Pfam" id="PF00651">
    <property type="entry name" value="BTB"/>
    <property type="match status" value="1"/>
</dbReference>
<dbReference type="Gene3D" id="3.30.710.10">
    <property type="entry name" value="Potassium Channel Kv1.1, Chain A"/>
    <property type="match status" value="1"/>
</dbReference>
<dbReference type="Proteomes" id="UP000026962">
    <property type="component" value="Chromosome 11"/>
</dbReference>
<dbReference type="Gramene" id="OPUNC11G17040.1">
    <property type="protein sequence ID" value="OPUNC11G17040.1"/>
    <property type="gene ID" value="OPUNC11G17040"/>
</dbReference>
<dbReference type="OMA" id="DGCADSI"/>
<keyword evidence="5" id="KW-1185">Reference proteome</keyword>
<dbReference type="InterPro" id="IPR056423">
    <property type="entry name" value="BACK_BPM_SPOP"/>
</dbReference>
<dbReference type="InterPro" id="IPR000210">
    <property type="entry name" value="BTB/POZ_dom"/>
</dbReference>
<evidence type="ECO:0000256" key="1">
    <source>
        <dbReference type="ARBA" id="ARBA00004906"/>
    </source>
</evidence>
<dbReference type="GO" id="GO:0016567">
    <property type="term" value="P:protein ubiquitination"/>
    <property type="evidence" value="ECO:0007669"/>
    <property type="project" value="InterPro"/>
</dbReference>
<dbReference type="PANTHER" id="PTHR26379:SF440">
    <property type="entry name" value="MATH DOMAIN-CONTAINING PROTEIN"/>
    <property type="match status" value="1"/>
</dbReference>
<dbReference type="EnsemblPlants" id="OPUNC11G17040.1">
    <property type="protein sequence ID" value="OPUNC11G17040.1"/>
    <property type="gene ID" value="OPUNC11G17040"/>
</dbReference>
<dbReference type="PANTHER" id="PTHR26379">
    <property type="entry name" value="BTB/POZ AND MATH DOMAIN-CONTAINING PROTEIN 1"/>
    <property type="match status" value="1"/>
</dbReference>
<dbReference type="HOGENOM" id="CLU_004253_2_0_1"/>
<dbReference type="InterPro" id="IPR002083">
    <property type="entry name" value="MATH/TRAF_dom"/>
</dbReference>
<dbReference type="Gene3D" id="1.25.40.420">
    <property type="match status" value="1"/>
</dbReference>
<comment type="similarity">
    <text evidence="2">Belongs to the Tdpoz family.</text>
</comment>
<dbReference type="SUPFAM" id="SSF54695">
    <property type="entry name" value="POZ domain"/>
    <property type="match status" value="1"/>
</dbReference>
<accession>A0A0E0MHF1</accession>
<organism evidence="4">
    <name type="scientific">Oryza punctata</name>
    <name type="common">Red rice</name>
    <dbReference type="NCBI Taxonomy" id="4537"/>
    <lineage>
        <taxon>Eukaryota</taxon>
        <taxon>Viridiplantae</taxon>
        <taxon>Streptophyta</taxon>
        <taxon>Embryophyta</taxon>
        <taxon>Tracheophyta</taxon>
        <taxon>Spermatophyta</taxon>
        <taxon>Magnoliopsida</taxon>
        <taxon>Liliopsida</taxon>
        <taxon>Poales</taxon>
        <taxon>Poaceae</taxon>
        <taxon>BOP clade</taxon>
        <taxon>Oryzoideae</taxon>
        <taxon>Oryzeae</taxon>
        <taxon>Oryzinae</taxon>
        <taxon>Oryza</taxon>
    </lineage>
</organism>
<evidence type="ECO:0000313" key="5">
    <source>
        <dbReference type="Proteomes" id="UP000026962"/>
    </source>
</evidence>
<dbReference type="InterPro" id="IPR011333">
    <property type="entry name" value="SKP1/BTB/POZ_sf"/>
</dbReference>
<dbReference type="AlphaFoldDB" id="A0A0E0MHF1"/>
<dbReference type="SUPFAM" id="SSF49599">
    <property type="entry name" value="TRAF domain-like"/>
    <property type="match status" value="1"/>
</dbReference>
<dbReference type="eggNOG" id="KOG1987">
    <property type="taxonomic scope" value="Eukaryota"/>
</dbReference>
<feature type="domain" description="BTB" evidence="3">
    <location>
        <begin position="157"/>
        <end position="228"/>
    </location>
</feature>
<dbReference type="SMART" id="SM00225">
    <property type="entry name" value="BTB"/>
    <property type="match status" value="1"/>
</dbReference>
<evidence type="ECO:0000313" key="4">
    <source>
        <dbReference type="EnsemblPlants" id="OPUNC11G17040.1"/>
    </source>
</evidence>
<dbReference type="PROSITE" id="PS50097">
    <property type="entry name" value="BTB"/>
    <property type="match status" value="1"/>
</dbReference>
<reference evidence="4" key="2">
    <citation type="submission" date="2018-05" db="EMBL/GenBank/DDBJ databases">
        <title>OpunRS2 (Oryza punctata Reference Sequence Version 2).</title>
        <authorList>
            <person name="Zhang J."/>
            <person name="Kudrna D."/>
            <person name="Lee S."/>
            <person name="Talag J."/>
            <person name="Welchert J."/>
            <person name="Wing R.A."/>
        </authorList>
    </citation>
    <scope>NUCLEOTIDE SEQUENCE [LARGE SCALE GENOMIC DNA]</scope>
</reference>
<evidence type="ECO:0000259" key="3">
    <source>
        <dbReference type="PROSITE" id="PS50097"/>
    </source>
</evidence>
<comment type="pathway">
    <text evidence="1">Protein modification; protein ubiquitination.</text>
</comment>